<dbReference type="EMBL" id="KZ613791">
    <property type="protein sequence ID" value="PMD60102.1"/>
    <property type="molecule type" value="Genomic_DNA"/>
</dbReference>
<dbReference type="Gene3D" id="3.30.420.10">
    <property type="entry name" value="Ribonuclease H-like superfamily/Ribonuclease H"/>
    <property type="match status" value="1"/>
</dbReference>
<proteinExistence type="predicted"/>
<protein>
    <submittedName>
        <fullName evidence="1">Uncharacterized protein</fullName>
    </submittedName>
</protein>
<dbReference type="RefSeq" id="XP_024737006.1">
    <property type="nucleotide sequence ID" value="XM_024888539.1"/>
</dbReference>
<reference evidence="1 2" key="1">
    <citation type="submission" date="2016-04" db="EMBL/GenBank/DDBJ databases">
        <title>A degradative enzymes factory behind the ericoid mycorrhizal symbiosis.</title>
        <authorList>
            <consortium name="DOE Joint Genome Institute"/>
            <person name="Martino E."/>
            <person name="Morin E."/>
            <person name="Grelet G."/>
            <person name="Kuo A."/>
            <person name="Kohler A."/>
            <person name="Daghino S."/>
            <person name="Barry K."/>
            <person name="Choi C."/>
            <person name="Cichocki N."/>
            <person name="Clum A."/>
            <person name="Copeland A."/>
            <person name="Hainaut M."/>
            <person name="Haridas S."/>
            <person name="Labutti K."/>
            <person name="Lindquist E."/>
            <person name="Lipzen A."/>
            <person name="Khouja H.-R."/>
            <person name="Murat C."/>
            <person name="Ohm R."/>
            <person name="Olson A."/>
            <person name="Spatafora J."/>
            <person name="Veneault-Fourrey C."/>
            <person name="Henrissat B."/>
            <person name="Grigoriev I."/>
            <person name="Martin F."/>
            <person name="Perotto S."/>
        </authorList>
    </citation>
    <scope>NUCLEOTIDE SEQUENCE [LARGE SCALE GENOMIC DNA]</scope>
    <source>
        <strain evidence="1 2">E</strain>
    </source>
</reference>
<dbReference type="AlphaFoldDB" id="A0A2J6TAV0"/>
<dbReference type="STRING" id="1095630.A0A2J6TAV0"/>
<accession>A0A2J6TAV0</accession>
<keyword evidence="2" id="KW-1185">Reference proteome</keyword>
<dbReference type="OrthoDB" id="2449121at2759"/>
<dbReference type="PANTHER" id="PTHR35871:SF1">
    <property type="entry name" value="CXC1-LIKE CYSTEINE CLUSTER ASSOCIATED WITH KDZ TRANSPOSASES DOMAIN-CONTAINING PROTEIN"/>
    <property type="match status" value="1"/>
</dbReference>
<gene>
    <name evidence="1" type="ORF">K444DRAFT_721934</name>
</gene>
<dbReference type="GeneID" id="36596615"/>
<name>A0A2J6TAV0_9HELO</name>
<dbReference type="InParanoid" id="A0A2J6TAV0"/>
<organism evidence="1 2">
    <name type="scientific">Hyaloscypha bicolor E</name>
    <dbReference type="NCBI Taxonomy" id="1095630"/>
    <lineage>
        <taxon>Eukaryota</taxon>
        <taxon>Fungi</taxon>
        <taxon>Dikarya</taxon>
        <taxon>Ascomycota</taxon>
        <taxon>Pezizomycotina</taxon>
        <taxon>Leotiomycetes</taxon>
        <taxon>Helotiales</taxon>
        <taxon>Hyaloscyphaceae</taxon>
        <taxon>Hyaloscypha</taxon>
        <taxon>Hyaloscypha bicolor</taxon>
    </lineage>
</organism>
<dbReference type="PANTHER" id="PTHR35871">
    <property type="entry name" value="EXPRESSED PROTEIN"/>
    <property type="match status" value="1"/>
</dbReference>
<evidence type="ECO:0000313" key="2">
    <source>
        <dbReference type="Proteomes" id="UP000235371"/>
    </source>
</evidence>
<sequence length="578" mass="67664">MTYQEVLDDVDIKLAQIKDLYTLYIVADLYLLRQYTQQLLKPGQYRLGRIDASLLVASSNHRFNDGKILARRIRGLFNYYRQWHGILLEARGSKRDGISYLDNENIFLACRTWLINQELGTILPNDFLNAVNQEILPRLLSIIERPIARSTAYLWLPRLGFYRHETKKGLYVDGYERSDVIQYRQEVFLPLINELLSYTVQYEEDKAGIWHTIQPSLPIGVQVYVMYFYDKSCFYGFDYKKSLWLADSQQKMPGKSKGRLIHDSEFIGPEGHIRVPNNKGIFIPDDPDLDARQIIYPGSNGDPWWDTKQLLVQVARTLDIFEQKYPNYIAVLIFDQSSVYASHGEGILNAFGINKIPGGIEKGNIKPYRRDTYFPPEYTIPGLQGTIQVLWQLNPNREREPKGVEQILIERGYNIPGLRFKYPKGTKYTIPLEYPPAIEQTYCLARILSNYKDFFEEKSQIEELITERGHKAVFLPKFHCEINPIEMYWGYSKTRFRQVKKVSFLDAKVKVVEALEACSIETIRRFCNRTFRWMDVYRKGLSIKQAAWCVKKQKRHRTISKKVIDEWDNMQKEGKEGS</sequence>
<dbReference type="Proteomes" id="UP000235371">
    <property type="component" value="Unassembled WGS sequence"/>
</dbReference>
<dbReference type="InterPro" id="IPR036397">
    <property type="entry name" value="RNaseH_sf"/>
</dbReference>
<evidence type="ECO:0000313" key="1">
    <source>
        <dbReference type="EMBL" id="PMD60102.1"/>
    </source>
</evidence>
<dbReference type="GO" id="GO:0003676">
    <property type="term" value="F:nucleic acid binding"/>
    <property type="evidence" value="ECO:0007669"/>
    <property type="project" value="InterPro"/>
</dbReference>